<evidence type="ECO:0000256" key="8">
    <source>
        <dbReference type="ARBA" id="ARBA00022777"/>
    </source>
</evidence>
<keyword evidence="9" id="KW-0067">ATP-binding</keyword>
<evidence type="ECO:0000256" key="1">
    <source>
        <dbReference type="ARBA" id="ARBA00004651"/>
    </source>
</evidence>
<accession>A0ABV9GIA9</accession>
<name>A0ABV9GIA9_9BACL</name>
<dbReference type="InterPro" id="IPR036945">
    <property type="entry name" value="DAGK_sf"/>
</dbReference>
<sequence>MRVRHAISGIETAFRHERNLKIHAVFAMIVIIAAWGLRVSRQDWIILLFLIAAVICLELVNTAVERTVDLITQDEHPLAKQAKDIAAGAVLVMAIASAIIGCIIFIKYL</sequence>
<dbReference type="PANTHER" id="PTHR34299">
    <property type="entry name" value="DIACYLGLYCEROL KINASE"/>
    <property type="match status" value="1"/>
</dbReference>
<dbReference type="CDD" id="cd14265">
    <property type="entry name" value="UDPK_IM_like"/>
    <property type="match status" value="1"/>
</dbReference>
<dbReference type="Pfam" id="PF01219">
    <property type="entry name" value="DAGK_prokar"/>
    <property type="match status" value="1"/>
</dbReference>
<evidence type="ECO:0000256" key="14">
    <source>
        <dbReference type="ARBA" id="ARBA00023264"/>
    </source>
</evidence>
<organism evidence="16 17">
    <name type="scientific">Camelliibacillus cellulosilyticus</name>
    <dbReference type="NCBI Taxonomy" id="2174486"/>
    <lineage>
        <taxon>Bacteria</taxon>
        <taxon>Bacillati</taxon>
        <taxon>Bacillota</taxon>
        <taxon>Bacilli</taxon>
        <taxon>Bacillales</taxon>
        <taxon>Sporolactobacillaceae</taxon>
        <taxon>Camelliibacillus</taxon>
    </lineage>
</organism>
<keyword evidence="5 16" id="KW-0808">Transferase</keyword>
<comment type="subcellular location">
    <subcellularLocation>
        <location evidence="1">Cell membrane</location>
        <topology evidence="1">Multi-pass membrane protein</topology>
    </subcellularLocation>
</comment>
<keyword evidence="8 16" id="KW-0418">Kinase</keyword>
<dbReference type="GO" id="GO:0016301">
    <property type="term" value="F:kinase activity"/>
    <property type="evidence" value="ECO:0007669"/>
    <property type="project" value="UniProtKB-KW"/>
</dbReference>
<evidence type="ECO:0000256" key="7">
    <source>
        <dbReference type="ARBA" id="ARBA00022741"/>
    </source>
</evidence>
<feature type="transmembrane region" description="Helical" evidence="15">
    <location>
        <begin position="20"/>
        <end position="38"/>
    </location>
</feature>
<keyword evidence="4" id="KW-0444">Lipid biosynthesis</keyword>
<keyword evidence="12 15" id="KW-0472">Membrane</keyword>
<proteinExistence type="inferred from homology"/>
<dbReference type="PROSITE" id="PS01069">
    <property type="entry name" value="DAGK_PROKAR"/>
    <property type="match status" value="1"/>
</dbReference>
<evidence type="ECO:0000313" key="17">
    <source>
        <dbReference type="Proteomes" id="UP001596022"/>
    </source>
</evidence>
<keyword evidence="7" id="KW-0547">Nucleotide-binding</keyword>
<comment type="caution">
    <text evidence="16">The sequence shown here is derived from an EMBL/GenBank/DDBJ whole genome shotgun (WGS) entry which is preliminary data.</text>
</comment>
<dbReference type="RefSeq" id="WP_376845535.1">
    <property type="nucleotide sequence ID" value="NZ_JBHSFW010000001.1"/>
</dbReference>
<evidence type="ECO:0000256" key="9">
    <source>
        <dbReference type="ARBA" id="ARBA00022840"/>
    </source>
</evidence>
<keyword evidence="14" id="KW-1208">Phospholipid metabolism</keyword>
<comment type="similarity">
    <text evidence="2">Belongs to the bacterial diacylglycerol kinase family.</text>
</comment>
<evidence type="ECO:0000256" key="4">
    <source>
        <dbReference type="ARBA" id="ARBA00022516"/>
    </source>
</evidence>
<feature type="transmembrane region" description="Helical" evidence="15">
    <location>
        <begin position="85"/>
        <end position="106"/>
    </location>
</feature>
<dbReference type="Gene3D" id="1.10.287.3610">
    <property type="match status" value="1"/>
</dbReference>
<dbReference type="PANTHER" id="PTHR34299:SF1">
    <property type="entry name" value="DIACYLGLYCEROL KINASE"/>
    <property type="match status" value="1"/>
</dbReference>
<dbReference type="InterPro" id="IPR033717">
    <property type="entry name" value="UDPK"/>
</dbReference>
<dbReference type="EMBL" id="JBHSFW010000001">
    <property type="protein sequence ID" value="MFC4618029.1"/>
    <property type="molecule type" value="Genomic_DNA"/>
</dbReference>
<dbReference type="EC" id="2.7.1.-" evidence="16"/>
<evidence type="ECO:0000256" key="3">
    <source>
        <dbReference type="ARBA" id="ARBA00022475"/>
    </source>
</evidence>
<keyword evidence="3" id="KW-1003">Cell membrane</keyword>
<evidence type="ECO:0000256" key="12">
    <source>
        <dbReference type="ARBA" id="ARBA00023136"/>
    </source>
</evidence>
<evidence type="ECO:0000256" key="15">
    <source>
        <dbReference type="SAM" id="Phobius"/>
    </source>
</evidence>
<dbReference type="Proteomes" id="UP001596022">
    <property type="component" value="Unassembled WGS sequence"/>
</dbReference>
<evidence type="ECO:0000256" key="6">
    <source>
        <dbReference type="ARBA" id="ARBA00022692"/>
    </source>
</evidence>
<keyword evidence="6 15" id="KW-0812">Transmembrane</keyword>
<keyword evidence="11" id="KW-0443">Lipid metabolism</keyword>
<evidence type="ECO:0000313" key="16">
    <source>
        <dbReference type="EMBL" id="MFC4618029.1"/>
    </source>
</evidence>
<reference evidence="17" key="1">
    <citation type="journal article" date="2019" name="Int. J. Syst. Evol. Microbiol.">
        <title>The Global Catalogue of Microorganisms (GCM) 10K type strain sequencing project: providing services to taxonomists for standard genome sequencing and annotation.</title>
        <authorList>
            <consortium name="The Broad Institute Genomics Platform"/>
            <consortium name="The Broad Institute Genome Sequencing Center for Infectious Disease"/>
            <person name="Wu L."/>
            <person name="Ma J."/>
        </authorList>
    </citation>
    <scope>NUCLEOTIDE SEQUENCE [LARGE SCALE GENOMIC DNA]</scope>
    <source>
        <strain evidence="17">CGMCC 1.16306</strain>
    </source>
</reference>
<protein>
    <submittedName>
        <fullName evidence="16">Diacylglycerol kinase family protein</fullName>
        <ecNumber evidence="16">2.7.1.-</ecNumber>
    </submittedName>
</protein>
<gene>
    <name evidence="16" type="ORF">ACFO4N_04715</name>
</gene>
<dbReference type="InterPro" id="IPR000829">
    <property type="entry name" value="DAGK"/>
</dbReference>
<evidence type="ECO:0000256" key="2">
    <source>
        <dbReference type="ARBA" id="ARBA00005967"/>
    </source>
</evidence>
<keyword evidence="17" id="KW-1185">Reference proteome</keyword>
<keyword evidence="10 15" id="KW-1133">Transmembrane helix</keyword>
<feature type="transmembrane region" description="Helical" evidence="15">
    <location>
        <begin position="44"/>
        <end position="64"/>
    </location>
</feature>
<evidence type="ECO:0000256" key="13">
    <source>
        <dbReference type="ARBA" id="ARBA00023209"/>
    </source>
</evidence>
<keyword evidence="13" id="KW-0594">Phospholipid biosynthesis</keyword>
<evidence type="ECO:0000256" key="10">
    <source>
        <dbReference type="ARBA" id="ARBA00022989"/>
    </source>
</evidence>
<evidence type="ECO:0000256" key="11">
    <source>
        <dbReference type="ARBA" id="ARBA00023098"/>
    </source>
</evidence>
<evidence type="ECO:0000256" key="5">
    <source>
        <dbReference type="ARBA" id="ARBA00022679"/>
    </source>
</evidence>